<dbReference type="AlphaFoldDB" id="A0A412FUS3"/>
<proteinExistence type="predicted"/>
<sequence length="111" mass="13098">MQRIDRLRTLTRQEIQKVRFVFAPTHPVLAALDYRSNDLFRYTFGSEDQLSNKILIAFLSDLLGIRIVRLQIRESEPVKTNEDEKGIRFDLLVEIFDDQGREMVVNLEMQN</sequence>
<gene>
    <name evidence="1" type="ORF">DWY25_13065</name>
</gene>
<dbReference type="Pfam" id="PF12784">
    <property type="entry name" value="PDDEXK_2"/>
    <property type="match status" value="1"/>
</dbReference>
<accession>A0A412FUS3</accession>
<reference evidence="1 2" key="1">
    <citation type="submission" date="2018-08" db="EMBL/GenBank/DDBJ databases">
        <title>A genome reference for cultivated species of the human gut microbiota.</title>
        <authorList>
            <person name="Zou Y."/>
            <person name="Xue W."/>
            <person name="Luo G."/>
        </authorList>
    </citation>
    <scope>NUCLEOTIDE SEQUENCE [LARGE SCALE GENOMIC DNA]</scope>
    <source>
        <strain evidence="1 2">AF24-29</strain>
    </source>
</reference>
<dbReference type="EMBL" id="QRUP01000017">
    <property type="protein sequence ID" value="RGR71936.1"/>
    <property type="molecule type" value="Genomic_DNA"/>
</dbReference>
<organism evidence="1 2">
    <name type="scientific">Holdemania filiformis</name>
    <dbReference type="NCBI Taxonomy" id="61171"/>
    <lineage>
        <taxon>Bacteria</taxon>
        <taxon>Bacillati</taxon>
        <taxon>Bacillota</taxon>
        <taxon>Erysipelotrichia</taxon>
        <taxon>Erysipelotrichales</taxon>
        <taxon>Erysipelotrichaceae</taxon>
        <taxon>Holdemania</taxon>
    </lineage>
</organism>
<keyword evidence="2" id="KW-1185">Reference proteome</keyword>
<name>A0A412FUS3_9FIRM</name>
<dbReference type="GeneID" id="83016325"/>
<evidence type="ECO:0000313" key="2">
    <source>
        <dbReference type="Proteomes" id="UP000284178"/>
    </source>
</evidence>
<dbReference type="RefSeq" id="WP_147336692.1">
    <property type="nucleotide sequence ID" value="NZ_CABJCV010000017.1"/>
</dbReference>
<dbReference type="Proteomes" id="UP000284178">
    <property type="component" value="Unassembled WGS sequence"/>
</dbReference>
<protein>
    <submittedName>
        <fullName evidence="1">Uncharacterized protein</fullName>
    </submittedName>
</protein>
<feature type="non-terminal residue" evidence="1">
    <location>
        <position position="111"/>
    </location>
</feature>
<evidence type="ECO:0000313" key="1">
    <source>
        <dbReference type="EMBL" id="RGR71936.1"/>
    </source>
</evidence>
<comment type="caution">
    <text evidence="1">The sequence shown here is derived from an EMBL/GenBank/DDBJ whole genome shotgun (WGS) entry which is preliminary data.</text>
</comment>